<proteinExistence type="predicted"/>
<dbReference type="RefSeq" id="WP_135152626.1">
    <property type="nucleotide sequence ID" value="NZ_SOMN01000017.1"/>
</dbReference>
<dbReference type="OrthoDB" id="357294at2"/>
<organism evidence="3 4">
    <name type="scientific">Cohnella luojiensis</name>
    <dbReference type="NCBI Taxonomy" id="652876"/>
    <lineage>
        <taxon>Bacteria</taxon>
        <taxon>Bacillati</taxon>
        <taxon>Bacillota</taxon>
        <taxon>Bacilli</taxon>
        <taxon>Bacillales</taxon>
        <taxon>Paenibacillaceae</taxon>
        <taxon>Cohnella</taxon>
    </lineage>
</organism>
<feature type="region of interest" description="Disordered" evidence="1">
    <location>
        <begin position="28"/>
        <end position="51"/>
    </location>
</feature>
<name>A0A4Y8LXM6_9BACL</name>
<dbReference type="PANTHER" id="PTHR40590:SF1">
    <property type="entry name" value="CYTOPLASMIC PROTEIN"/>
    <property type="match status" value="1"/>
</dbReference>
<reference evidence="3 4" key="1">
    <citation type="submission" date="2019-03" db="EMBL/GenBank/DDBJ databases">
        <title>Cohnella endophytica sp. nov., a novel endophytic bacterium isolated from bark of Sonneratia apetala.</title>
        <authorList>
            <person name="Tuo L."/>
        </authorList>
    </citation>
    <scope>NUCLEOTIDE SEQUENCE [LARGE SCALE GENOMIC DNA]</scope>
    <source>
        <strain evidence="3 4">CCTCC AB 208254</strain>
    </source>
</reference>
<dbReference type="PANTHER" id="PTHR40590">
    <property type="entry name" value="CYTOPLASMIC PROTEIN-RELATED"/>
    <property type="match status" value="1"/>
</dbReference>
<dbReference type="EMBL" id="SOMN01000017">
    <property type="protein sequence ID" value="TFE25837.1"/>
    <property type="molecule type" value="Genomic_DNA"/>
</dbReference>
<evidence type="ECO:0000256" key="2">
    <source>
        <dbReference type="SAM" id="SignalP"/>
    </source>
</evidence>
<feature type="signal peptide" evidence="2">
    <location>
        <begin position="1"/>
        <end position="21"/>
    </location>
</feature>
<evidence type="ECO:0000313" key="3">
    <source>
        <dbReference type="EMBL" id="TFE25837.1"/>
    </source>
</evidence>
<dbReference type="InterPro" id="IPR002816">
    <property type="entry name" value="TraB/PrgY/GumN_fam"/>
</dbReference>
<keyword evidence="2" id="KW-0732">Signal</keyword>
<sequence length="334" mass="36846">MIRKIAGLIVLILMAAFLAVACSSELTANSPPTPTLTPTETVQPSTTAPDVVKEPGSKGFLWKISGGKNPSYLAGTIHIARKAMYPLDPDLEQAIEDSDFVALELDLTKVDKKKTLEVVNETALLTDGTTLKDHVPEEDYEKFKRILKKSILGAGASAFDNYEPWYAAMTLESLPAMKYMLTDGIDEHIAKQAHKDGKTVIELESMESQIGIFDEFSDELQQLYFHQTVENAGLGAVGIKQLLDMWTLGNLKLLETMHAQFEKEGKKSMGKLFDDYNGKFLVNRNVEMAKKIDGYLADGEKGTYLVAVGSLHMVGEQGLVSLLEKEGYTVEFVE</sequence>
<dbReference type="AlphaFoldDB" id="A0A4Y8LXM6"/>
<evidence type="ECO:0000313" key="4">
    <source>
        <dbReference type="Proteomes" id="UP000297900"/>
    </source>
</evidence>
<feature type="chain" id="PRO_5038465726" evidence="2">
    <location>
        <begin position="22"/>
        <end position="334"/>
    </location>
</feature>
<keyword evidence="4" id="KW-1185">Reference proteome</keyword>
<dbReference type="CDD" id="cd14789">
    <property type="entry name" value="Tiki"/>
    <property type="match status" value="1"/>
</dbReference>
<accession>A0A4Y8LXM6</accession>
<gene>
    <name evidence="3" type="ORF">E2980_13050</name>
</gene>
<dbReference type="Pfam" id="PF01963">
    <property type="entry name" value="TraB_PrgY_gumN"/>
    <property type="match status" value="1"/>
</dbReference>
<dbReference type="PROSITE" id="PS51257">
    <property type="entry name" value="PROKAR_LIPOPROTEIN"/>
    <property type="match status" value="1"/>
</dbReference>
<comment type="caution">
    <text evidence="3">The sequence shown here is derived from an EMBL/GenBank/DDBJ whole genome shotgun (WGS) entry which is preliminary data.</text>
</comment>
<dbReference type="InterPro" id="IPR047111">
    <property type="entry name" value="YbaP-like"/>
</dbReference>
<dbReference type="Proteomes" id="UP000297900">
    <property type="component" value="Unassembled WGS sequence"/>
</dbReference>
<protein>
    <submittedName>
        <fullName evidence="3">TraB/GumN family protein</fullName>
    </submittedName>
</protein>
<evidence type="ECO:0000256" key="1">
    <source>
        <dbReference type="SAM" id="MobiDB-lite"/>
    </source>
</evidence>